<dbReference type="InterPro" id="IPR011047">
    <property type="entry name" value="Quinoprotein_ADH-like_sf"/>
</dbReference>
<evidence type="ECO:0000313" key="2">
    <source>
        <dbReference type="EMBL" id="ONN27982.1"/>
    </source>
</evidence>
<dbReference type="InterPro" id="IPR018391">
    <property type="entry name" value="PQQ_b-propeller_rpt"/>
</dbReference>
<gene>
    <name evidence="2" type="ORF">XJ44_00990</name>
</gene>
<feature type="domain" description="Pyrrolo-quinoline quinone repeat" evidence="1">
    <location>
        <begin position="259"/>
        <end position="345"/>
    </location>
</feature>
<dbReference type="InterPro" id="IPR015943">
    <property type="entry name" value="WD40/YVTN_repeat-like_dom_sf"/>
</dbReference>
<name>A0ABX3ILA2_9BACT</name>
<sequence length="551" mass="63294">MKKIILFFLLTITILFSQTYILTNDGLYKSFEKVLPGTFSDLFRYDNNIYLVGKDEILNIQTNKKIYVESPTYIGEGYIVSKDRLYHLKNDKLSLIRIISNISNPQVYKDILFAINMGRVVAYNNGKIIWTLSYDKGKINKIRISKNILAVFSTYNLSLFDISNPRYPKFLKKFNPVNDYTYNGYHVLLKNMTISFYDETNKLVFSKKVNGNKIITDSENIIVGNYLITKDFNITTYPFKIKAFVNLNENIEETQTKFTKLWSIDLNADITGRPVAINGTLFLATTSGKLFKLSNGKILWNYHLPFIVTGHLTITENALVVPCWDDFLYSFDLNGNLIWKTQLDSDITLGAAYDGQIIYTVTDDGLLYEIKDGKIISTMKVGKWPISGPFVSLSGQIYTVDGMGYLWKNEKKEKFIGNIKNLAFSLENPQIPSENSVILIDKSNKYVFSKNFFTKNDVKILDFEYDIIDSVIGQKFIYILTENNNLYILEKNSFKILYKKTYENSKFIILDDIGNLYIVGKTITVISTNDSPSTPWNSIFKNNLNSSAVNY</sequence>
<protein>
    <submittedName>
        <fullName evidence="2">Pyrrolo-quinoline quinone</fullName>
    </submittedName>
</protein>
<dbReference type="Pfam" id="PF13360">
    <property type="entry name" value="PQQ_2"/>
    <property type="match status" value="1"/>
</dbReference>
<evidence type="ECO:0000259" key="1">
    <source>
        <dbReference type="Pfam" id="PF13360"/>
    </source>
</evidence>
<organism evidence="2 3">
    <name type="scientific">Thermosipho affectus</name>
    <dbReference type="NCBI Taxonomy" id="660294"/>
    <lineage>
        <taxon>Bacteria</taxon>
        <taxon>Thermotogati</taxon>
        <taxon>Thermotogota</taxon>
        <taxon>Thermotogae</taxon>
        <taxon>Thermotogales</taxon>
        <taxon>Fervidobacteriaceae</taxon>
        <taxon>Thermosipho</taxon>
    </lineage>
</organism>
<dbReference type="SUPFAM" id="SSF50998">
    <property type="entry name" value="Quinoprotein alcohol dehydrogenase-like"/>
    <property type="match status" value="1"/>
</dbReference>
<dbReference type="Proteomes" id="UP000242616">
    <property type="component" value="Unassembled WGS sequence"/>
</dbReference>
<dbReference type="PANTHER" id="PTHR34512">
    <property type="entry name" value="CELL SURFACE PROTEIN"/>
    <property type="match status" value="1"/>
</dbReference>
<dbReference type="SMART" id="SM00564">
    <property type="entry name" value="PQQ"/>
    <property type="match status" value="2"/>
</dbReference>
<dbReference type="InterPro" id="IPR002372">
    <property type="entry name" value="PQQ_rpt_dom"/>
</dbReference>
<proteinExistence type="predicted"/>
<accession>A0ABX3ILA2</accession>
<dbReference type="Gene3D" id="2.130.10.10">
    <property type="entry name" value="YVTN repeat-like/Quinoprotein amine dehydrogenase"/>
    <property type="match status" value="1"/>
</dbReference>
<dbReference type="PANTHER" id="PTHR34512:SF30">
    <property type="entry name" value="OUTER MEMBRANE PROTEIN ASSEMBLY FACTOR BAMB"/>
    <property type="match status" value="1"/>
</dbReference>
<dbReference type="EMBL" id="LBFC01000003">
    <property type="protein sequence ID" value="ONN27982.1"/>
    <property type="molecule type" value="Genomic_DNA"/>
</dbReference>
<comment type="caution">
    <text evidence="2">The sequence shown here is derived from an EMBL/GenBank/DDBJ whole genome shotgun (WGS) entry which is preliminary data.</text>
</comment>
<keyword evidence="3" id="KW-1185">Reference proteome</keyword>
<dbReference type="RefSeq" id="WP_077197779.1">
    <property type="nucleotide sequence ID" value="NZ_LBFC01000003.1"/>
</dbReference>
<reference evidence="2 3" key="1">
    <citation type="submission" date="2015-06" db="EMBL/GenBank/DDBJ databases">
        <title>Genome sequencing of Thermotogales isolates from hydrothermal vents.</title>
        <authorList>
            <person name="Haverkamp T.H."/>
            <person name="Kublanov I.V."/>
            <person name="Nesbo C.L."/>
        </authorList>
    </citation>
    <scope>NUCLEOTIDE SEQUENCE [LARGE SCALE GENOMIC DNA]</scope>
    <source>
        <strain evidence="3">ik275mar</strain>
    </source>
</reference>
<evidence type="ECO:0000313" key="3">
    <source>
        <dbReference type="Proteomes" id="UP000242616"/>
    </source>
</evidence>